<feature type="coiled-coil region" evidence="1">
    <location>
        <begin position="223"/>
        <end position="250"/>
    </location>
</feature>
<protein>
    <submittedName>
        <fullName evidence="3">Uncharacterized protein</fullName>
    </submittedName>
</protein>
<evidence type="ECO:0000313" key="4">
    <source>
        <dbReference type="Proteomes" id="UP001178461"/>
    </source>
</evidence>
<feature type="compositionally biased region" description="Low complexity" evidence="2">
    <location>
        <begin position="140"/>
        <end position="176"/>
    </location>
</feature>
<keyword evidence="4" id="KW-1185">Reference proteome</keyword>
<dbReference type="Proteomes" id="UP001178461">
    <property type="component" value="Chromosome 14"/>
</dbReference>
<evidence type="ECO:0000256" key="1">
    <source>
        <dbReference type="SAM" id="Coils"/>
    </source>
</evidence>
<accession>A0AA35L8G3</accession>
<gene>
    <name evidence="3" type="ORF">PODLI_1B027610</name>
</gene>
<feature type="region of interest" description="Disordered" evidence="2">
    <location>
        <begin position="127"/>
        <end position="192"/>
    </location>
</feature>
<feature type="compositionally biased region" description="Pro residues" evidence="2">
    <location>
        <begin position="177"/>
        <end position="191"/>
    </location>
</feature>
<proteinExistence type="predicted"/>
<name>A0AA35L8G3_9SAUR</name>
<dbReference type="AlphaFoldDB" id="A0AA35L8G3"/>
<dbReference type="EMBL" id="OX395139">
    <property type="protein sequence ID" value="CAI5791736.1"/>
    <property type="molecule type" value="Genomic_DNA"/>
</dbReference>
<feature type="compositionally biased region" description="Pro residues" evidence="2">
    <location>
        <begin position="37"/>
        <end position="46"/>
    </location>
</feature>
<evidence type="ECO:0000256" key="2">
    <source>
        <dbReference type="SAM" id="MobiDB-lite"/>
    </source>
</evidence>
<evidence type="ECO:0000313" key="3">
    <source>
        <dbReference type="EMBL" id="CAI5791736.1"/>
    </source>
</evidence>
<sequence>MAGCFTCCHRRSRSENNTKLPKTKEEPQEGETLPAAPATPPAPDPEPQQQEVKALLTSPPAETLLDPTRGSLLLLQKHLQVLKEMQGQYLQAEVKIRSACHQFPRSLRAASLQICRTRRRLIRTEVRLQRQASSPGVCQSSPGPSLSSSKPTLESTSASSSGEVVSITPTTSSFSLPPHPLSPPPPSPPLLQPDLRVLQKALETLLEIEAHQLQERKRDVRTCQECLRSLRELRAQLQKVRSRLWRVEAILGIQVPPRELEVGEQEEEEEEEEEE</sequence>
<keyword evidence="1" id="KW-0175">Coiled coil</keyword>
<feature type="region of interest" description="Disordered" evidence="2">
    <location>
        <begin position="13"/>
        <end position="52"/>
    </location>
</feature>
<reference evidence="3" key="1">
    <citation type="submission" date="2022-12" db="EMBL/GenBank/DDBJ databases">
        <authorList>
            <person name="Alioto T."/>
            <person name="Alioto T."/>
            <person name="Gomez Garrido J."/>
        </authorList>
    </citation>
    <scope>NUCLEOTIDE SEQUENCE</scope>
</reference>
<organism evidence="3 4">
    <name type="scientific">Podarcis lilfordi</name>
    <name type="common">Lilford's wall lizard</name>
    <dbReference type="NCBI Taxonomy" id="74358"/>
    <lineage>
        <taxon>Eukaryota</taxon>
        <taxon>Metazoa</taxon>
        <taxon>Chordata</taxon>
        <taxon>Craniata</taxon>
        <taxon>Vertebrata</taxon>
        <taxon>Euteleostomi</taxon>
        <taxon>Lepidosauria</taxon>
        <taxon>Squamata</taxon>
        <taxon>Bifurcata</taxon>
        <taxon>Unidentata</taxon>
        <taxon>Episquamata</taxon>
        <taxon>Laterata</taxon>
        <taxon>Lacertibaenia</taxon>
        <taxon>Lacertidae</taxon>
        <taxon>Podarcis</taxon>
    </lineage>
</organism>